<accession>A0ABU0E2Z8</accession>
<evidence type="ECO:0000256" key="2">
    <source>
        <dbReference type="ARBA" id="ARBA00011955"/>
    </source>
</evidence>
<protein>
    <recommendedName>
        <fullName evidence="3 11">FAD:protein FMN transferase</fullName>
        <ecNumber evidence="2 11">2.7.1.180</ecNumber>
    </recommendedName>
    <alternativeName>
        <fullName evidence="9 11">Flavin transferase</fullName>
    </alternativeName>
</protein>
<comment type="catalytic activity">
    <reaction evidence="10 11">
        <text>L-threonyl-[protein] + FAD = FMN-L-threonyl-[protein] + AMP + H(+)</text>
        <dbReference type="Rhea" id="RHEA:36847"/>
        <dbReference type="Rhea" id="RHEA-COMP:11060"/>
        <dbReference type="Rhea" id="RHEA-COMP:11061"/>
        <dbReference type="ChEBI" id="CHEBI:15378"/>
        <dbReference type="ChEBI" id="CHEBI:30013"/>
        <dbReference type="ChEBI" id="CHEBI:57692"/>
        <dbReference type="ChEBI" id="CHEBI:74257"/>
        <dbReference type="ChEBI" id="CHEBI:456215"/>
        <dbReference type="EC" id="2.7.1.180"/>
    </reaction>
</comment>
<keyword evidence="4 11" id="KW-0285">Flavoprotein</keyword>
<dbReference type="Pfam" id="PF02424">
    <property type="entry name" value="ApbE"/>
    <property type="match status" value="1"/>
</dbReference>
<dbReference type="InterPro" id="IPR003374">
    <property type="entry name" value="ApbE-like_sf"/>
</dbReference>
<keyword evidence="5 11" id="KW-0808">Transferase</keyword>
<comment type="caution">
    <text evidence="12">The sequence shown here is derived from an EMBL/GenBank/DDBJ whole genome shotgun (WGS) entry which is preliminary data.</text>
</comment>
<dbReference type="Proteomes" id="UP001230220">
    <property type="component" value="Unassembled WGS sequence"/>
</dbReference>
<keyword evidence="8 11" id="KW-0460">Magnesium</keyword>
<evidence type="ECO:0000256" key="6">
    <source>
        <dbReference type="ARBA" id="ARBA00022723"/>
    </source>
</evidence>
<dbReference type="EMBL" id="JAUSUR010000003">
    <property type="protein sequence ID" value="MDQ0361073.1"/>
    <property type="molecule type" value="Genomic_DNA"/>
</dbReference>
<keyword evidence="13" id="KW-1185">Reference proteome</keyword>
<dbReference type="RefSeq" id="WP_307407496.1">
    <property type="nucleotide sequence ID" value="NZ_JAUSUR010000003.1"/>
</dbReference>
<dbReference type="PANTHER" id="PTHR30040:SF2">
    <property type="entry name" value="FAD:PROTEIN FMN TRANSFERASE"/>
    <property type="match status" value="1"/>
</dbReference>
<evidence type="ECO:0000256" key="4">
    <source>
        <dbReference type="ARBA" id="ARBA00022630"/>
    </source>
</evidence>
<dbReference type="PIRSF" id="PIRSF006268">
    <property type="entry name" value="ApbE"/>
    <property type="match status" value="1"/>
</dbReference>
<dbReference type="Gene3D" id="3.10.520.10">
    <property type="entry name" value="ApbE-like domains"/>
    <property type="match status" value="1"/>
</dbReference>
<comment type="cofactor">
    <cofactor evidence="1">
        <name>Mg(2+)</name>
        <dbReference type="ChEBI" id="CHEBI:18420"/>
    </cofactor>
</comment>
<name>A0ABU0E2Z8_9FIRM</name>
<evidence type="ECO:0000313" key="13">
    <source>
        <dbReference type="Proteomes" id="UP001230220"/>
    </source>
</evidence>
<dbReference type="SUPFAM" id="SSF143631">
    <property type="entry name" value="ApbE-like"/>
    <property type="match status" value="1"/>
</dbReference>
<keyword evidence="6 11" id="KW-0479">Metal-binding</keyword>
<organism evidence="12 13">
    <name type="scientific">Breznakia pachnodae</name>
    <dbReference type="NCBI Taxonomy" id="265178"/>
    <lineage>
        <taxon>Bacteria</taxon>
        <taxon>Bacillati</taxon>
        <taxon>Bacillota</taxon>
        <taxon>Erysipelotrichia</taxon>
        <taxon>Erysipelotrichales</taxon>
        <taxon>Erysipelotrichaceae</taxon>
        <taxon>Breznakia</taxon>
    </lineage>
</organism>
<evidence type="ECO:0000256" key="7">
    <source>
        <dbReference type="ARBA" id="ARBA00022827"/>
    </source>
</evidence>
<reference evidence="12 13" key="1">
    <citation type="submission" date="2023-07" db="EMBL/GenBank/DDBJ databases">
        <title>Genomic Encyclopedia of Type Strains, Phase IV (KMG-IV): sequencing the most valuable type-strain genomes for metagenomic binning, comparative biology and taxonomic classification.</title>
        <authorList>
            <person name="Goeker M."/>
        </authorList>
    </citation>
    <scope>NUCLEOTIDE SEQUENCE [LARGE SCALE GENOMIC DNA]</scope>
    <source>
        <strain evidence="12 13">DSM 16784</strain>
    </source>
</reference>
<dbReference type="InterPro" id="IPR024932">
    <property type="entry name" value="ApbE"/>
</dbReference>
<evidence type="ECO:0000256" key="10">
    <source>
        <dbReference type="ARBA" id="ARBA00048540"/>
    </source>
</evidence>
<gene>
    <name evidence="12" type="ORF">J2S15_001820</name>
</gene>
<evidence type="ECO:0000313" key="12">
    <source>
        <dbReference type="EMBL" id="MDQ0361073.1"/>
    </source>
</evidence>
<proteinExistence type="inferred from homology"/>
<dbReference type="EC" id="2.7.1.180" evidence="2 11"/>
<evidence type="ECO:0000256" key="5">
    <source>
        <dbReference type="ARBA" id="ARBA00022679"/>
    </source>
</evidence>
<evidence type="ECO:0000256" key="1">
    <source>
        <dbReference type="ARBA" id="ARBA00001946"/>
    </source>
</evidence>
<evidence type="ECO:0000256" key="11">
    <source>
        <dbReference type="PIRNR" id="PIRNR006268"/>
    </source>
</evidence>
<sequence length="306" mass="34840">MDSYKLVISALGTENELHIWGEDAKTIVYCLEEKIHELEAMFSYYKEESDIGRINRNTSKEYINVSDEVFEVIRKAVATYEECPCFNVLMRPMLNLWYENQNNLSFYQKMKIKKLIDMNGIETKAPNYIRLGLHQQLDLGGIAKGYIADRLMDEAKRLGAWKAIINLGGDIGLIDTNNNLFTVGIRNPFDKEEVLLSLSLSNKAISTSGIYERYNPNLGIDAHHIVDTRKVAPVSNNLMSVSVIANTVMDADIYATIFLILGIKQSMTFIKKHHLEVIFITKDHEVIATSTLEKKITETKIAIHFI</sequence>
<evidence type="ECO:0000256" key="9">
    <source>
        <dbReference type="ARBA" id="ARBA00031306"/>
    </source>
</evidence>
<evidence type="ECO:0000256" key="3">
    <source>
        <dbReference type="ARBA" id="ARBA00016337"/>
    </source>
</evidence>
<comment type="similarity">
    <text evidence="11">Belongs to the ApbE family.</text>
</comment>
<dbReference type="PANTHER" id="PTHR30040">
    <property type="entry name" value="THIAMINE BIOSYNTHESIS LIPOPROTEIN APBE"/>
    <property type="match status" value="1"/>
</dbReference>
<keyword evidence="7 11" id="KW-0274">FAD</keyword>
<evidence type="ECO:0000256" key="8">
    <source>
        <dbReference type="ARBA" id="ARBA00022842"/>
    </source>
</evidence>
<keyword evidence="12" id="KW-0449">Lipoprotein</keyword>